<feature type="transmembrane region" description="Helical" evidence="2">
    <location>
        <begin position="419"/>
        <end position="442"/>
    </location>
</feature>
<protein>
    <submittedName>
        <fullName evidence="3">Arylsulfotransferase family protein</fullName>
    </submittedName>
</protein>
<accession>A0A8U0HTG5</accession>
<keyword evidence="4" id="KW-1185">Reference proteome</keyword>
<dbReference type="AlphaFoldDB" id="A0A8U0HTG5"/>
<keyword evidence="2" id="KW-0472">Membrane</keyword>
<reference evidence="3 4" key="1">
    <citation type="submission" date="2022-04" db="EMBL/GenBank/DDBJ databases">
        <title>Diverse halophilic archaea isolated from saline environments.</title>
        <authorList>
            <person name="Cui H.-L."/>
        </authorList>
    </citation>
    <scope>NUCLEOTIDE SEQUENCE [LARGE SCALE GENOMIC DNA]</scope>
    <source>
        <strain evidence="3 4">XZYJT49</strain>
    </source>
</reference>
<dbReference type="Gene3D" id="2.120.10.30">
    <property type="entry name" value="TolB, C-terminal domain"/>
    <property type="match status" value="1"/>
</dbReference>
<keyword evidence="2" id="KW-1133">Transmembrane helix</keyword>
<name>A0A8U0HTG5_9EURY</name>
<dbReference type="Pfam" id="PF14269">
    <property type="entry name" value="Arylsulfotran_2"/>
    <property type="match status" value="1"/>
</dbReference>
<dbReference type="SUPFAM" id="SSF101898">
    <property type="entry name" value="NHL repeat"/>
    <property type="match status" value="1"/>
</dbReference>
<feature type="transmembrane region" description="Helical" evidence="2">
    <location>
        <begin position="468"/>
        <end position="487"/>
    </location>
</feature>
<organism evidence="3 4">
    <name type="scientific">Halorussus limi</name>
    <dbReference type="NCBI Taxonomy" id="2938695"/>
    <lineage>
        <taxon>Archaea</taxon>
        <taxon>Methanobacteriati</taxon>
        <taxon>Methanobacteriota</taxon>
        <taxon>Stenosarchaea group</taxon>
        <taxon>Halobacteria</taxon>
        <taxon>Halobacteriales</taxon>
        <taxon>Haladaptataceae</taxon>
        <taxon>Halorussus</taxon>
    </lineage>
</organism>
<dbReference type="KEGG" id="halx:M0R89_16615"/>
<feature type="region of interest" description="Disordered" evidence="1">
    <location>
        <begin position="364"/>
        <end position="388"/>
    </location>
</feature>
<dbReference type="InterPro" id="IPR011042">
    <property type="entry name" value="6-blade_b-propeller_TolB-like"/>
</dbReference>
<feature type="compositionally biased region" description="Basic and acidic residues" evidence="1">
    <location>
        <begin position="36"/>
        <end position="51"/>
    </location>
</feature>
<evidence type="ECO:0000313" key="4">
    <source>
        <dbReference type="Proteomes" id="UP000830729"/>
    </source>
</evidence>
<keyword evidence="2" id="KW-0812">Transmembrane</keyword>
<gene>
    <name evidence="3" type="ORF">M0R89_16615</name>
</gene>
<evidence type="ECO:0000256" key="1">
    <source>
        <dbReference type="SAM" id="MobiDB-lite"/>
    </source>
</evidence>
<dbReference type="EMBL" id="CP096659">
    <property type="protein sequence ID" value="UPV74149.1"/>
    <property type="molecule type" value="Genomic_DNA"/>
</dbReference>
<sequence>MNRRTSPRVVLGVVTVGLVLSLAAGFVTAGHSPNQRYDRSSDVPPGERKQVVEPRGGVTVVSVQKGDMRDRSGELVAVRPNGTVLYQTERHSSYWDVDPSPHGARTVTYVATKWLNESVCGGGPLLADRGDCRRNVVERLNLTTGERTRLYAHRMEGGRWHDVDVINDSHILVGDIGNEAVFLVNTTSGIREWTWTAESDLPITGGGSYDKDWVHLNDVELLDDGRVMVDLRNQDQVAFVNPKRGIADNWTLGSDDDYGVLREQHNPDYIPESAGGPAVVVADSENDRVVEYQRTGANGTQNGTWNRSWVWTDDQMQWPRDADRLPNGNTLVTDTIGDRVFEVNESGAIVWKMPVDRAYEAERLGTGDESAGGPSAARADLESRRAEPPSGVAERFEEAVRDAVPIQVQNGLLGYFFPWWMGFYDVLATFGLVAVLGVWGGLELRWSSVSMPVGRPLSLDSLPSVRSLLLLTGMAVVGYAVSVVTSLL</sequence>
<dbReference type="GeneID" id="72186856"/>
<proteinExistence type="predicted"/>
<dbReference type="RefSeq" id="WP_248650196.1">
    <property type="nucleotide sequence ID" value="NZ_CP096659.1"/>
</dbReference>
<dbReference type="Proteomes" id="UP000830729">
    <property type="component" value="Chromosome"/>
</dbReference>
<evidence type="ECO:0000256" key="2">
    <source>
        <dbReference type="SAM" id="Phobius"/>
    </source>
</evidence>
<feature type="region of interest" description="Disordered" evidence="1">
    <location>
        <begin position="31"/>
        <end position="51"/>
    </location>
</feature>
<dbReference type="InterPro" id="IPR039535">
    <property type="entry name" value="ASST-like"/>
</dbReference>
<evidence type="ECO:0000313" key="3">
    <source>
        <dbReference type="EMBL" id="UPV74149.1"/>
    </source>
</evidence>